<reference evidence="9 12" key="2">
    <citation type="submission" date="2018-07" db="EMBL/GenBank/DDBJ databases">
        <title>Genomic Encyclopedia of Archaeal and Bacterial Type Strains, Phase II (KMG-II): from individual species to whole genera.</title>
        <authorList>
            <person name="Goeker M."/>
        </authorList>
    </citation>
    <scope>NUCLEOTIDE SEQUENCE [LARGE SCALE GENOMIC DNA]</scope>
    <source>
        <strain evidence="9 12">JA575</strain>
    </source>
</reference>
<reference evidence="10 11" key="1">
    <citation type="submission" date="2017-08" db="EMBL/GenBank/DDBJ databases">
        <authorList>
            <person name="de Groot N.N."/>
        </authorList>
    </citation>
    <scope>NUCLEOTIDE SEQUENCE [LARGE SCALE GENOMIC DNA]</scope>
    <source>
        <strain evidence="10 11">JA575</strain>
    </source>
</reference>
<dbReference type="Proteomes" id="UP000252631">
    <property type="component" value="Unassembled WGS sequence"/>
</dbReference>
<proteinExistence type="inferred from homology"/>
<evidence type="ECO:0000313" key="11">
    <source>
        <dbReference type="Proteomes" id="UP000252631"/>
    </source>
</evidence>
<dbReference type="Gene3D" id="3.40.50.150">
    <property type="entry name" value="Vaccinia Virus protein VP39"/>
    <property type="match status" value="1"/>
</dbReference>
<dbReference type="Pfam" id="PF00145">
    <property type="entry name" value="DNA_methylase"/>
    <property type="match status" value="2"/>
</dbReference>
<evidence type="ECO:0000256" key="1">
    <source>
        <dbReference type="ARBA" id="ARBA00011975"/>
    </source>
</evidence>
<dbReference type="PANTHER" id="PTHR10629:SF52">
    <property type="entry name" value="DNA (CYTOSINE-5)-METHYLTRANSFERASE 1"/>
    <property type="match status" value="1"/>
</dbReference>
<organism evidence="10 11">
    <name type="scientific">Rhodopseudomonas pentothenatexigens</name>
    <dbReference type="NCBI Taxonomy" id="999699"/>
    <lineage>
        <taxon>Bacteria</taxon>
        <taxon>Pseudomonadati</taxon>
        <taxon>Pseudomonadota</taxon>
        <taxon>Alphaproteobacteria</taxon>
        <taxon>Hyphomicrobiales</taxon>
        <taxon>Nitrobacteraceae</taxon>
        <taxon>Rhodopseudomonas</taxon>
    </lineage>
</organism>
<dbReference type="EMBL" id="QRDT01000030">
    <property type="protein sequence ID" value="RED25791.1"/>
    <property type="molecule type" value="Genomic_DNA"/>
</dbReference>
<dbReference type="GO" id="GO:0003886">
    <property type="term" value="F:DNA (cytosine-5-)-methyltransferase activity"/>
    <property type="evidence" value="ECO:0007669"/>
    <property type="project" value="UniProtKB-EC"/>
</dbReference>
<keyword evidence="3 7" id="KW-0808">Transferase</keyword>
<keyword evidence="2 7" id="KW-0489">Methyltransferase</keyword>
<name>A0A336JXU6_9BRAD</name>
<feature type="active site" evidence="7">
    <location>
        <position position="75"/>
    </location>
</feature>
<dbReference type="AlphaFoldDB" id="A0A336JXU6"/>
<evidence type="ECO:0000256" key="4">
    <source>
        <dbReference type="ARBA" id="ARBA00022691"/>
    </source>
</evidence>
<dbReference type="EC" id="2.1.1.37" evidence="1"/>
<keyword evidence="5" id="KW-0680">Restriction system</keyword>
<dbReference type="PRINTS" id="PR00105">
    <property type="entry name" value="C5METTRFRASE"/>
</dbReference>
<evidence type="ECO:0000256" key="3">
    <source>
        <dbReference type="ARBA" id="ARBA00022679"/>
    </source>
</evidence>
<comment type="catalytic activity">
    <reaction evidence="6">
        <text>a 2'-deoxycytidine in DNA + S-adenosyl-L-methionine = a 5-methyl-2'-deoxycytidine in DNA + S-adenosyl-L-homocysteine + H(+)</text>
        <dbReference type="Rhea" id="RHEA:13681"/>
        <dbReference type="Rhea" id="RHEA-COMP:11369"/>
        <dbReference type="Rhea" id="RHEA-COMP:11370"/>
        <dbReference type="ChEBI" id="CHEBI:15378"/>
        <dbReference type="ChEBI" id="CHEBI:57856"/>
        <dbReference type="ChEBI" id="CHEBI:59789"/>
        <dbReference type="ChEBI" id="CHEBI:85452"/>
        <dbReference type="ChEBI" id="CHEBI:85454"/>
        <dbReference type="EC" id="2.1.1.37"/>
    </reaction>
</comment>
<dbReference type="GO" id="GO:0032259">
    <property type="term" value="P:methylation"/>
    <property type="evidence" value="ECO:0007669"/>
    <property type="project" value="UniProtKB-KW"/>
</dbReference>
<dbReference type="GO" id="GO:0044027">
    <property type="term" value="P:negative regulation of gene expression via chromosomal CpG island methylation"/>
    <property type="evidence" value="ECO:0007669"/>
    <property type="project" value="TreeGrafter"/>
</dbReference>
<protein>
    <recommendedName>
        <fullName evidence="1">DNA (cytosine-5-)-methyltransferase</fullName>
        <ecNumber evidence="1">2.1.1.37</ecNumber>
    </recommendedName>
</protein>
<dbReference type="GO" id="GO:0009307">
    <property type="term" value="P:DNA restriction-modification system"/>
    <property type="evidence" value="ECO:0007669"/>
    <property type="project" value="UniProtKB-KW"/>
</dbReference>
<dbReference type="PROSITE" id="PS00094">
    <property type="entry name" value="C5_MTASE_1"/>
    <property type="match status" value="1"/>
</dbReference>
<sequence>MRAVELFAGAGGMSLGLMRAGIDVIQAYDSWKPAIDVYRRNVGPHVWQMDLKDIFHVGPMIASLAPDMIVGGPPCQDFSAAGERVEGERAALTRAFAMLVVIARPEWILMENVPLAARSQSWVDSRAIIVKAGYGLTEARLDASFYGVPQRRRRLFVVGRLGEQHGFLDSAIAAARSERAMTMREMLTNDVEDLRLLRAGAFFTRPYYEGRGVRTLDEPAPAVIRTSRERPRPKYLKNPHPDDPISAIDAALLTQQQVSRIQGFPSDWDWSAATSREVDQMIANAVPSPLAEAVARVILARESGETIPALLGRFGVWLADSRGYTKAAVRNAKSRLNRTRRLLDGRTFKNGALELAALEEVEQFKTMPTGTRSDLRKSLGLYREWLSQPPIKRRANSRSVGMTDLRPPLDCAANHPKSEPNTWFSTEGRLSV</sequence>
<evidence type="ECO:0000256" key="8">
    <source>
        <dbReference type="SAM" id="MobiDB-lite"/>
    </source>
</evidence>
<dbReference type="PANTHER" id="PTHR10629">
    <property type="entry name" value="CYTOSINE-SPECIFIC METHYLTRANSFERASE"/>
    <property type="match status" value="1"/>
</dbReference>
<evidence type="ECO:0000313" key="9">
    <source>
        <dbReference type="EMBL" id="RED25791.1"/>
    </source>
</evidence>
<keyword evidence="4 7" id="KW-0949">S-adenosyl-L-methionine</keyword>
<evidence type="ECO:0000313" key="12">
    <source>
        <dbReference type="Proteomes" id="UP000256343"/>
    </source>
</evidence>
<dbReference type="InterPro" id="IPR050390">
    <property type="entry name" value="C5-Methyltransferase"/>
</dbReference>
<dbReference type="Gene3D" id="3.90.120.10">
    <property type="entry name" value="DNA Methylase, subunit A, domain 2"/>
    <property type="match status" value="1"/>
</dbReference>
<evidence type="ECO:0000256" key="2">
    <source>
        <dbReference type="ARBA" id="ARBA00022603"/>
    </source>
</evidence>
<evidence type="ECO:0000256" key="6">
    <source>
        <dbReference type="ARBA" id="ARBA00047422"/>
    </source>
</evidence>
<dbReference type="Proteomes" id="UP000256343">
    <property type="component" value="Unassembled WGS sequence"/>
</dbReference>
<evidence type="ECO:0000256" key="5">
    <source>
        <dbReference type="ARBA" id="ARBA00022747"/>
    </source>
</evidence>
<dbReference type="PROSITE" id="PS51679">
    <property type="entry name" value="SAM_MT_C5"/>
    <property type="match status" value="1"/>
</dbReference>
<dbReference type="InterPro" id="IPR018117">
    <property type="entry name" value="C5_DNA_meth_AS"/>
</dbReference>
<evidence type="ECO:0000256" key="7">
    <source>
        <dbReference type="PROSITE-ProRule" id="PRU01016"/>
    </source>
</evidence>
<evidence type="ECO:0000313" key="10">
    <source>
        <dbReference type="EMBL" id="SSW93119.1"/>
    </source>
</evidence>
<accession>A0A336JXU6</accession>
<dbReference type="GO" id="GO:0003677">
    <property type="term" value="F:DNA binding"/>
    <property type="evidence" value="ECO:0007669"/>
    <property type="project" value="TreeGrafter"/>
</dbReference>
<dbReference type="RefSeq" id="WP_114360519.1">
    <property type="nucleotide sequence ID" value="NZ_QRDT01000030.1"/>
</dbReference>
<dbReference type="InterPro" id="IPR029063">
    <property type="entry name" value="SAM-dependent_MTases_sf"/>
</dbReference>
<keyword evidence="12" id="KW-1185">Reference proteome</keyword>
<dbReference type="SUPFAM" id="SSF53335">
    <property type="entry name" value="S-adenosyl-L-methionine-dependent methyltransferases"/>
    <property type="match status" value="1"/>
</dbReference>
<dbReference type="InterPro" id="IPR001525">
    <property type="entry name" value="C5_MeTfrase"/>
</dbReference>
<dbReference type="EMBL" id="UFQQ01000030">
    <property type="protein sequence ID" value="SSW93119.1"/>
    <property type="molecule type" value="Genomic_DNA"/>
</dbReference>
<gene>
    <name evidence="9" type="ORF">BJ125_13024</name>
    <name evidence="10" type="ORF">SAMN05892882_13024</name>
</gene>
<feature type="region of interest" description="Disordered" evidence="8">
    <location>
        <begin position="393"/>
        <end position="432"/>
    </location>
</feature>
<comment type="similarity">
    <text evidence="7">Belongs to the class I-like SAM-binding methyltransferase superfamily. C5-methyltransferase family.</text>
</comment>
<dbReference type="OrthoDB" id="9813719at2"/>